<reference evidence="3" key="1">
    <citation type="journal article" date="2019" name="Int. J. Syst. Evol. Microbiol.">
        <title>The Global Catalogue of Microorganisms (GCM) 10K type strain sequencing project: providing services to taxonomists for standard genome sequencing and annotation.</title>
        <authorList>
            <consortium name="The Broad Institute Genomics Platform"/>
            <consortium name="The Broad Institute Genome Sequencing Center for Infectious Disease"/>
            <person name="Wu L."/>
            <person name="Ma J."/>
        </authorList>
    </citation>
    <scope>NUCLEOTIDE SEQUENCE [LARGE SCALE GENOMIC DNA]</scope>
    <source>
        <strain evidence="3">JCM 5062</strain>
    </source>
</reference>
<sequence>MTCCTYGHGARKAEDRLTDHSAPAVGPAVTATESPRVPGPDRARDLVPAL</sequence>
<dbReference type="Proteomes" id="UP001499942">
    <property type="component" value="Unassembled WGS sequence"/>
</dbReference>
<organism evidence="2 3">
    <name type="scientific">Streptomyces gobitricini</name>
    <dbReference type="NCBI Taxonomy" id="68211"/>
    <lineage>
        <taxon>Bacteria</taxon>
        <taxon>Bacillati</taxon>
        <taxon>Actinomycetota</taxon>
        <taxon>Actinomycetes</taxon>
        <taxon>Kitasatosporales</taxon>
        <taxon>Streptomycetaceae</taxon>
        <taxon>Streptomyces</taxon>
    </lineage>
</organism>
<gene>
    <name evidence="2" type="ORF">GCM10010393_57880</name>
</gene>
<evidence type="ECO:0000313" key="3">
    <source>
        <dbReference type="Proteomes" id="UP001499942"/>
    </source>
</evidence>
<name>A0ABP6AK42_9ACTN</name>
<keyword evidence="3" id="KW-1185">Reference proteome</keyword>
<accession>A0ABP6AK42</accession>
<evidence type="ECO:0000256" key="1">
    <source>
        <dbReference type="SAM" id="MobiDB-lite"/>
    </source>
</evidence>
<proteinExistence type="predicted"/>
<dbReference type="EMBL" id="BAAASR010000049">
    <property type="protein sequence ID" value="GAA2517413.1"/>
    <property type="molecule type" value="Genomic_DNA"/>
</dbReference>
<feature type="compositionally biased region" description="Basic and acidic residues" evidence="1">
    <location>
        <begin position="39"/>
        <end position="50"/>
    </location>
</feature>
<comment type="caution">
    <text evidence="2">The sequence shown here is derived from an EMBL/GenBank/DDBJ whole genome shotgun (WGS) entry which is preliminary data.</text>
</comment>
<evidence type="ECO:0000313" key="2">
    <source>
        <dbReference type="EMBL" id="GAA2517413.1"/>
    </source>
</evidence>
<feature type="region of interest" description="Disordered" evidence="1">
    <location>
        <begin position="1"/>
        <end position="50"/>
    </location>
</feature>
<protein>
    <submittedName>
        <fullName evidence="2">Uncharacterized protein</fullName>
    </submittedName>
</protein>